<evidence type="ECO:0000313" key="10">
    <source>
        <dbReference type="EMBL" id="CAB3379130.1"/>
    </source>
</evidence>
<feature type="compositionally biased region" description="Low complexity" evidence="8">
    <location>
        <begin position="102"/>
        <end position="117"/>
    </location>
</feature>
<dbReference type="PANTHER" id="PTHR11037">
    <property type="entry name" value="TRANSCRIPTION FACTOR CP2"/>
    <property type="match status" value="1"/>
</dbReference>
<evidence type="ECO:0000256" key="6">
    <source>
        <dbReference type="ARBA" id="ARBA00023242"/>
    </source>
</evidence>
<feature type="domain" description="Grh/CP2 DB" evidence="9">
    <location>
        <begin position="387"/>
        <end position="619"/>
    </location>
</feature>
<keyword evidence="4 7" id="KW-0238">DNA-binding</keyword>
<feature type="region of interest" description="Disordered" evidence="8">
    <location>
        <begin position="284"/>
        <end position="364"/>
    </location>
</feature>
<dbReference type="SUPFAM" id="SSF47769">
    <property type="entry name" value="SAM/Pointed domain"/>
    <property type="match status" value="1"/>
</dbReference>
<dbReference type="InterPro" id="IPR007604">
    <property type="entry name" value="CP2"/>
</dbReference>
<name>A0A8S1DEP8_9INSE</name>
<evidence type="ECO:0000256" key="5">
    <source>
        <dbReference type="ARBA" id="ARBA00023163"/>
    </source>
</evidence>
<feature type="region of interest" description="Disordered" evidence="8">
    <location>
        <begin position="94"/>
        <end position="123"/>
    </location>
</feature>
<dbReference type="InterPro" id="IPR041418">
    <property type="entry name" value="SAM_3"/>
</dbReference>
<proteinExistence type="inferred from homology"/>
<dbReference type="Pfam" id="PF18016">
    <property type="entry name" value="SAM_3"/>
    <property type="match status" value="1"/>
</dbReference>
<feature type="region of interest" description="Disordered" evidence="8">
    <location>
        <begin position="217"/>
        <end position="236"/>
    </location>
</feature>
<dbReference type="GO" id="GO:0000978">
    <property type="term" value="F:RNA polymerase II cis-regulatory region sequence-specific DNA binding"/>
    <property type="evidence" value="ECO:0007669"/>
    <property type="project" value="TreeGrafter"/>
</dbReference>
<comment type="caution">
    <text evidence="10">The sequence shown here is derived from an EMBL/GenBank/DDBJ whole genome shotgun (WGS) entry which is preliminary data.</text>
</comment>
<dbReference type="Gene3D" id="1.10.150.50">
    <property type="entry name" value="Transcription Factor, Ets-1"/>
    <property type="match status" value="1"/>
</dbReference>
<dbReference type="PANTHER" id="PTHR11037:SF21">
    <property type="entry name" value="GEMINI, ISOFORM C"/>
    <property type="match status" value="1"/>
</dbReference>
<evidence type="ECO:0000256" key="4">
    <source>
        <dbReference type="ARBA" id="ARBA00023125"/>
    </source>
</evidence>
<comment type="similarity">
    <text evidence="2">Belongs to the grh/CP2 family. CP2 subfamily.</text>
</comment>
<accession>A0A8S1DEP8</accession>
<dbReference type="PROSITE" id="PS51968">
    <property type="entry name" value="GRH_CP2_DB"/>
    <property type="match status" value="1"/>
</dbReference>
<evidence type="ECO:0000256" key="7">
    <source>
        <dbReference type="PROSITE-ProRule" id="PRU01313"/>
    </source>
</evidence>
<organism evidence="10 11">
    <name type="scientific">Cloeon dipterum</name>
    <dbReference type="NCBI Taxonomy" id="197152"/>
    <lineage>
        <taxon>Eukaryota</taxon>
        <taxon>Metazoa</taxon>
        <taxon>Ecdysozoa</taxon>
        <taxon>Arthropoda</taxon>
        <taxon>Hexapoda</taxon>
        <taxon>Insecta</taxon>
        <taxon>Pterygota</taxon>
        <taxon>Palaeoptera</taxon>
        <taxon>Ephemeroptera</taxon>
        <taxon>Pisciforma</taxon>
        <taxon>Baetidae</taxon>
        <taxon>Cloeon</taxon>
    </lineage>
</organism>
<dbReference type="InterPro" id="IPR013761">
    <property type="entry name" value="SAM/pointed_sf"/>
</dbReference>
<feature type="compositionally biased region" description="Gly residues" evidence="8">
    <location>
        <begin position="326"/>
        <end position="337"/>
    </location>
</feature>
<reference evidence="10 11" key="1">
    <citation type="submission" date="2020-04" db="EMBL/GenBank/DDBJ databases">
        <authorList>
            <person name="Alioto T."/>
            <person name="Alioto T."/>
            <person name="Gomez Garrido J."/>
        </authorList>
    </citation>
    <scope>NUCLEOTIDE SEQUENCE [LARGE SCALE GENOMIC DNA]</scope>
</reference>
<dbReference type="AlphaFoldDB" id="A0A8S1DEP8"/>
<dbReference type="Pfam" id="PF25416">
    <property type="entry name" value="GRHL1_C"/>
    <property type="match status" value="1"/>
</dbReference>
<dbReference type="InterPro" id="IPR057520">
    <property type="entry name" value="GRHL1/CP2_C"/>
</dbReference>
<evidence type="ECO:0000256" key="1">
    <source>
        <dbReference type="ARBA" id="ARBA00004123"/>
    </source>
</evidence>
<dbReference type="FunFam" id="1.10.150.50:FF:000086">
    <property type="entry name" value="Alpha-globin transcription factor CP2"/>
    <property type="match status" value="1"/>
</dbReference>
<dbReference type="GO" id="GO:0005634">
    <property type="term" value="C:nucleus"/>
    <property type="evidence" value="ECO:0007669"/>
    <property type="project" value="UniProtKB-SubCell"/>
</dbReference>
<evidence type="ECO:0000256" key="8">
    <source>
        <dbReference type="SAM" id="MobiDB-lite"/>
    </source>
</evidence>
<dbReference type="OrthoDB" id="9996779at2759"/>
<keyword evidence="3" id="KW-0805">Transcription regulation</keyword>
<protein>
    <recommendedName>
        <fullName evidence="9">Grh/CP2 DB domain-containing protein</fullName>
    </recommendedName>
</protein>
<feature type="compositionally biased region" description="Low complexity" evidence="8">
    <location>
        <begin position="290"/>
        <end position="303"/>
    </location>
</feature>
<keyword evidence="11" id="KW-1185">Reference proteome</keyword>
<dbReference type="Proteomes" id="UP000494165">
    <property type="component" value="Unassembled WGS sequence"/>
</dbReference>
<comment type="subcellular location">
    <subcellularLocation>
        <location evidence="1 7">Nucleus</location>
    </subcellularLocation>
</comment>
<keyword evidence="5" id="KW-0804">Transcription</keyword>
<keyword evidence="6 7" id="KW-0539">Nucleus</keyword>
<evidence type="ECO:0000256" key="3">
    <source>
        <dbReference type="ARBA" id="ARBA00023015"/>
    </source>
</evidence>
<dbReference type="EMBL" id="CADEPI010000178">
    <property type="protein sequence ID" value="CAB3379130.1"/>
    <property type="molecule type" value="Genomic_DNA"/>
</dbReference>
<evidence type="ECO:0000313" key="11">
    <source>
        <dbReference type="Proteomes" id="UP000494165"/>
    </source>
</evidence>
<dbReference type="GO" id="GO:0001228">
    <property type="term" value="F:DNA-binding transcription activator activity, RNA polymerase II-specific"/>
    <property type="evidence" value="ECO:0007669"/>
    <property type="project" value="TreeGrafter"/>
</dbReference>
<sequence>MELLLTRIICELDPDLAYPELGLSSERTSESRPDVRDRRATCSWPCPAAAAAAAATRGAEQAATVWCDGESRLSGMEIEMASFFDLHHLTKGLEGPSRPAKTPTWTTLSPTGSTGSSDDAAEPCPWSPEFRQTLKMRLQGQHPLSEENIAGRVASAPAAPAASRKRKIWDADLEGLEVKSLPGELAATTELLLYDEPPRVFSASHGTTLHHLEDLRTPTSPLRRCPKPRTPDGVLSGRMTSLDIDYSLAADLDGSLSGLGEDISTASYNMSDALLALPTVPVFKQEDSPTNQTNSNRQQNQRSASAEMDRESPTSLHTLFHSHTLAGGGGGGNGGDTGYHSPPGERHSQHGHSGLGISNGANQQPADQLGLERFQRLDKLNNTVAGEDYRFQYVLAAATSIATKMNEESLTYLNQGQSYEIKLKKLGDLSAFRGTILKSAIRMCFQERRLQYMEREKLAAWRQSRPGERILELDIPLSYGLWDAVQDPEHLNTVEFSWDPTKEVGAYIKVHCISTEFTPKKHGGEKGVPFRIQVETYSQGDGSTVRRLHTAACQIKVFKLKGADRKHKQDREKIQKRPLSEQEKYQPSYECTVLTDVSPETTILFPAGTSCANGGLVSNFGPNDNMQIDGSPSSLVKEESAVCNTTSGTLPNQSAQQPQQPITEYLEEVPIAPVEQVFMEPLPAEASATQTAQWLQSHRFGHFMRTLNGFCGADILRLTREDMIQICGIADGIRLFNALHSKSVIPRLTLYLCQEGAQVYHALYLHSLQRTEMTSRLAELVGIPTPSVIDVYLQGPNGIHVYLNDQVVANLKDESMFFVEILNDGSNENNYRLLLKSTSPQQQQQQQQ</sequence>
<evidence type="ECO:0000259" key="9">
    <source>
        <dbReference type="PROSITE" id="PS51968"/>
    </source>
</evidence>
<dbReference type="InterPro" id="IPR040167">
    <property type="entry name" value="TF_CP2-like"/>
</dbReference>
<evidence type="ECO:0000256" key="2">
    <source>
        <dbReference type="ARBA" id="ARBA00010852"/>
    </source>
</evidence>
<gene>
    <name evidence="10" type="ORF">CLODIP_2_CD09469</name>
</gene>
<dbReference type="Pfam" id="PF04516">
    <property type="entry name" value="CP2"/>
    <property type="match status" value="1"/>
</dbReference>